<feature type="domain" description="Pyridoxamine 5'-phosphate oxidase-like" evidence="1">
    <location>
        <begin position="12"/>
        <end position="72"/>
    </location>
</feature>
<reference evidence="2 3" key="1">
    <citation type="journal article" date="2023" name="PLoS ONE">
        <title>Genome-based metabolic and phylogenomic analysis of three Terrisporobacter species.</title>
        <authorList>
            <person name="Boer T."/>
            <person name="Bengelsdorf F.R."/>
            <person name="Bomeke M."/>
            <person name="Daniel R."/>
            <person name="Poehlein A."/>
        </authorList>
    </citation>
    <scope>NUCLEOTIDE SEQUENCE [LARGE SCALE GENOMIC DNA]</scope>
    <source>
        <strain evidence="2 3">DSM 1288</strain>
    </source>
</reference>
<organism evidence="2 3">
    <name type="scientific">Terrisporobacter glycolicus ATCC 14880 = DSM 1288</name>
    <dbReference type="NCBI Taxonomy" id="1121315"/>
    <lineage>
        <taxon>Bacteria</taxon>
        <taxon>Bacillati</taxon>
        <taxon>Bacillota</taxon>
        <taxon>Clostridia</taxon>
        <taxon>Peptostreptococcales</taxon>
        <taxon>Peptostreptococcaceae</taxon>
        <taxon>Terrisporobacter</taxon>
    </lineage>
</organism>
<dbReference type="RefSeq" id="WP_018589556.1">
    <property type="nucleotide sequence ID" value="NZ_CP117523.1"/>
</dbReference>
<gene>
    <name evidence="2" type="ORF">TEGL_15080</name>
</gene>
<dbReference type="EMBL" id="CP117523">
    <property type="protein sequence ID" value="WWD83103.1"/>
    <property type="molecule type" value="Genomic_DNA"/>
</dbReference>
<sequence length="80" mass="9503">MKFSKKFNRIISSFSDNLKVDEFEKNNIVSFTTIPSNSTEHIRCNGEVIQKSNLTIFDLKDEFIEKIPDYEVTILFQRFY</sequence>
<accession>A0ABZ2ETW2</accession>
<dbReference type="InterPro" id="IPR055196">
    <property type="entry name" value="Putative_PNPOx_2"/>
</dbReference>
<proteinExistence type="predicted"/>
<dbReference type="InterPro" id="IPR012349">
    <property type="entry name" value="Split_barrel_FMN-bd"/>
</dbReference>
<name>A0ABZ2ETW2_9FIRM</name>
<protein>
    <recommendedName>
        <fullName evidence="1">Pyridoxamine 5'-phosphate oxidase-like domain-containing protein</fullName>
    </recommendedName>
</protein>
<evidence type="ECO:0000259" key="1">
    <source>
        <dbReference type="Pfam" id="PF22696"/>
    </source>
</evidence>
<evidence type="ECO:0000313" key="2">
    <source>
        <dbReference type="EMBL" id="WWD83103.1"/>
    </source>
</evidence>
<dbReference type="Proteomes" id="UP001348492">
    <property type="component" value="Chromosome"/>
</dbReference>
<keyword evidence="3" id="KW-1185">Reference proteome</keyword>
<dbReference type="Pfam" id="PF22696">
    <property type="entry name" value="Putative_PNPOx_2"/>
    <property type="match status" value="1"/>
</dbReference>
<dbReference type="Gene3D" id="2.30.110.10">
    <property type="entry name" value="Electron Transport, Fmn-binding Protein, Chain A"/>
    <property type="match status" value="1"/>
</dbReference>
<evidence type="ECO:0000313" key="3">
    <source>
        <dbReference type="Proteomes" id="UP001348492"/>
    </source>
</evidence>